<dbReference type="InterPro" id="IPR029058">
    <property type="entry name" value="AB_hydrolase_fold"/>
</dbReference>
<evidence type="ECO:0000313" key="3">
    <source>
        <dbReference type="Proteomes" id="UP000199707"/>
    </source>
</evidence>
<proteinExistence type="predicted"/>
<dbReference type="Proteomes" id="UP000199707">
    <property type="component" value="Unassembled WGS sequence"/>
</dbReference>
<dbReference type="Pfam" id="PF12697">
    <property type="entry name" value="Abhydrolase_6"/>
    <property type="match status" value="1"/>
</dbReference>
<accession>A0A1G4WTI7</accession>
<reference evidence="3" key="1">
    <citation type="submission" date="2016-10" db="EMBL/GenBank/DDBJ databases">
        <authorList>
            <person name="Varghese N."/>
            <person name="Submissions S."/>
        </authorList>
    </citation>
    <scope>NUCLEOTIDE SEQUENCE [LARGE SCALE GENOMIC DNA]</scope>
    <source>
        <strain evidence="3">UNC267MFSha1.1M11</strain>
    </source>
</reference>
<feature type="domain" description="AB hydrolase-1" evidence="1">
    <location>
        <begin position="4"/>
        <end position="252"/>
    </location>
</feature>
<sequence length="267" mass="29052">MADIVFIHGLWISYTAWQPWIAHVETHGYRGIAPRWLGEGESAAESRENPDAQAGYGIEALTEHFTAVIEQFDTPPIAIGHSFGGLIAQKLLGRGKVAAAVAIDPAPIKGVKPLPPAQLRSAFPVLSNPRNRGRAKALTRNQFRYGFGNGLDTDESDALWERWSIPSPGKPLFEAAIANFSPHSPAKVDVENSTRGPLLITGGTLDHTVPFVSAHATYKQYARSSAVTDFHRFDGAGHSLTVDHRWREVADVALSWLADKGFSGDPR</sequence>
<dbReference type="PANTHER" id="PTHR43194:SF2">
    <property type="entry name" value="PEROXISOMAL MEMBRANE PROTEIN LPX1"/>
    <property type="match status" value="1"/>
</dbReference>
<name>A0A1G4WTI7_9MYCO</name>
<dbReference type="PANTHER" id="PTHR43194">
    <property type="entry name" value="HYDROLASE ALPHA/BETA FOLD FAMILY"/>
    <property type="match status" value="1"/>
</dbReference>
<gene>
    <name evidence="2" type="ORF">SAMN02799620_04775</name>
</gene>
<dbReference type="RefSeq" id="WP_090362111.1">
    <property type="nucleotide sequence ID" value="NZ_FMUB01000010.1"/>
</dbReference>
<dbReference type="EMBL" id="FMUB01000010">
    <property type="protein sequence ID" value="SCX29196.1"/>
    <property type="molecule type" value="Genomic_DNA"/>
</dbReference>
<evidence type="ECO:0000313" key="2">
    <source>
        <dbReference type="EMBL" id="SCX29196.1"/>
    </source>
</evidence>
<organism evidence="2 3">
    <name type="scientific">Mycolicibacterium fluoranthenivorans</name>
    <dbReference type="NCBI Taxonomy" id="258505"/>
    <lineage>
        <taxon>Bacteria</taxon>
        <taxon>Bacillati</taxon>
        <taxon>Actinomycetota</taxon>
        <taxon>Actinomycetes</taxon>
        <taxon>Mycobacteriales</taxon>
        <taxon>Mycobacteriaceae</taxon>
        <taxon>Mycolicibacterium</taxon>
    </lineage>
</organism>
<evidence type="ECO:0000259" key="1">
    <source>
        <dbReference type="Pfam" id="PF12697"/>
    </source>
</evidence>
<dbReference type="InterPro" id="IPR000073">
    <property type="entry name" value="AB_hydrolase_1"/>
</dbReference>
<dbReference type="InterPro" id="IPR050228">
    <property type="entry name" value="Carboxylesterase_BioH"/>
</dbReference>
<protein>
    <submittedName>
        <fullName evidence="2">Lysophospholipase, alpha-beta hydrolase superfamily</fullName>
    </submittedName>
</protein>
<dbReference type="STRING" id="1502745.SAMN02799620_04775"/>
<dbReference type="GO" id="GO:0016787">
    <property type="term" value="F:hydrolase activity"/>
    <property type="evidence" value="ECO:0007669"/>
    <property type="project" value="UniProtKB-KW"/>
</dbReference>
<dbReference type="SUPFAM" id="SSF53474">
    <property type="entry name" value="alpha/beta-Hydrolases"/>
    <property type="match status" value="1"/>
</dbReference>
<dbReference type="AlphaFoldDB" id="A0A1G4WTI7"/>
<dbReference type="Gene3D" id="3.40.50.1820">
    <property type="entry name" value="alpha/beta hydrolase"/>
    <property type="match status" value="1"/>
</dbReference>
<keyword evidence="2" id="KW-0378">Hydrolase</keyword>